<name>A0AAD5X3Q7_9FUNG</name>
<dbReference type="Proteomes" id="UP001212841">
    <property type="component" value="Unassembled WGS sequence"/>
</dbReference>
<dbReference type="EMBL" id="JADGJD010000538">
    <property type="protein sequence ID" value="KAJ3050237.1"/>
    <property type="molecule type" value="Genomic_DNA"/>
</dbReference>
<feature type="non-terminal residue" evidence="1">
    <location>
        <position position="1"/>
    </location>
</feature>
<evidence type="ECO:0000313" key="2">
    <source>
        <dbReference type="Proteomes" id="UP001212841"/>
    </source>
</evidence>
<organism evidence="1 2">
    <name type="scientific">Rhizophlyctis rosea</name>
    <dbReference type="NCBI Taxonomy" id="64517"/>
    <lineage>
        <taxon>Eukaryota</taxon>
        <taxon>Fungi</taxon>
        <taxon>Fungi incertae sedis</taxon>
        <taxon>Chytridiomycota</taxon>
        <taxon>Chytridiomycota incertae sedis</taxon>
        <taxon>Chytridiomycetes</taxon>
        <taxon>Rhizophlyctidales</taxon>
        <taxon>Rhizophlyctidaceae</taxon>
        <taxon>Rhizophlyctis</taxon>
    </lineage>
</organism>
<sequence length="95" mass="10192">MDDGIDDAGSFTPDVDLKATRFMISLCQQSLATTFPEKVAATWGACDLYLKMLSLDTSKESQQTLEIVKSLAGEMKAGMEDIAANGKLEALERGG</sequence>
<proteinExistence type="predicted"/>
<gene>
    <name evidence="1" type="ORF">HK097_008785</name>
</gene>
<comment type="caution">
    <text evidence="1">The sequence shown here is derived from an EMBL/GenBank/DDBJ whole genome shotgun (WGS) entry which is preliminary data.</text>
</comment>
<evidence type="ECO:0000313" key="1">
    <source>
        <dbReference type="EMBL" id="KAJ3050237.1"/>
    </source>
</evidence>
<reference evidence="1" key="1">
    <citation type="submission" date="2020-05" db="EMBL/GenBank/DDBJ databases">
        <title>Phylogenomic resolution of chytrid fungi.</title>
        <authorList>
            <person name="Stajich J.E."/>
            <person name="Amses K."/>
            <person name="Simmons R."/>
            <person name="Seto K."/>
            <person name="Myers J."/>
            <person name="Bonds A."/>
            <person name="Quandt C.A."/>
            <person name="Barry K."/>
            <person name="Liu P."/>
            <person name="Grigoriev I."/>
            <person name="Longcore J.E."/>
            <person name="James T.Y."/>
        </authorList>
    </citation>
    <scope>NUCLEOTIDE SEQUENCE</scope>
    <source>
        <strain evidence="1">JEL0318</strain>
    </source>
</reference>
<keyword evidence="2" id="KW-1185">Reference proteome</keyword>
<accession>A0AAD5X3Q7</accession>
<dbReference type="AlphaFoldDB" id="A0AAD5X3Q7"/>
<protein>
    <submittedName>
        <fullName evidence="1">Uncharacterized protein</fullName>
    </submittedName>
</protein>